<dbReference type="InterPro" id="IPR025049">
    <property type="entry name" value="Mfa-like_1"/>
</dbReference>
<dbReference type="Gene3D" id="2.60.40.2620">
    <property type="entry name" value="Fimbrillin-like"/>
    <property type="match status" value="1"/>
</dbReference>
<dbReference type="RefSeq" id="WP_122268523.1">
    <property type="nucleotide sequence ID" value="NZ_CP120353.1"/>
</dbReference>
<feature type="compositionally biased region" description="Polar residues" evidence="1">
    <location>
        <begin position="313"/>
        <end position="326"/>
    </location>
</feature>
<evidence type="ECO:0000313" key="3">
    <source>
        <dbReference type="Proteomes" id="UP001221009"/>
    </source>
</evidence>
<evidence type="ECO:0000313" key="2">
    <source>
        <dbReference type="EMBL" id="WET63632.1"/>
    </source>
</evidence>
<feature type="region of interest" description="Disordered" evidence="1">
    <location>
        <begin position="286"/>
        <end position="338"/>
    </location>
</feature>
<dbReference type="CDD" id="cd13120">
    <property type="entry name" value="BF2867_like_N"/>
    <property type="match status" value="1"/>
</dbReference>
<dbReference type="Gene3D" id="2.60.40.2630">
    <property type="match status" value="1"/>
</dbReference>
<sequence>MKKKITYFLFLLLQLISCSNEELLQEYEKASPILFTSHCIEVSTKTNHTVFLAQNSPISLFSIQHPEDYTVTSWTPMLFNNTQGITDANGDILYDNTYYFPVGDQLDFFAVHPFISFATTGSDYDGTQYTTVTLKDNATDQYDLMYASLLNQSKKSSVLVFEFHHLLTQITINIIKNTGITIDLPLTKVQIAAPQSATLDIWQGQLSDITGQTTYTLDTNTTLSDGDNPISGQFLLFPQKANEMILTFGNDESNVFHVALSDEPRTWEAGVNYQYDITINRNIPEITSPEVPVDDNVTPNEEVNNGGEIPETPTDSTATDPQTKASGPNPYHIHLSID</sequence>
<dbReference type="InterPro" id="IPR042278">
    <property type="entry name" value="Mfa-like_1_N"/>
</dbReference>
<gene>
    <name evidence="2" type="ORF">P2T59_18290</name>
</gene>
<dbReference type="CDD" id="cd13121">
    <property type="entry name" value="BF2867_like_C"/>
    <property type="match status" value="1"/>
</dbReference>
<dbReference type="Pfam" id="PF13149">
    <property type="entry name" value="Mfa_like_1"/>
    <property type="match status" value="1"/>
</dbReference>
<protein>
    <submittedName>
        <fullName evidence="2">Fimbrillin family protein</fullName>
    </submittedName>
</protein>
<proteinExistence type="predicted"/>
<reference evidence="2" key="1">
    <citation type="submission" date="2023-03" db="EMBL/GenBank/DDBJ databases">
        <title>Parabacteroides distasonis, a bacteria resistant against UC.</title>
        <authorList>
            <person name="Dai W."/>
        </authorList>
    </citation>
    <scope>NUCLEOTIDE SEQUENCE</scope>
    <source>
        <strain evidence="2">F1-28</strain>
    </source>
</reference>
<dbReference type="EMBL" id="CP120353">
    <property type="protein sequence ID" value="WET63632.1"/>
    <property type="molecule type" value="Genomic_DNA"/>
</dbReference>
<dbReference type="AlphaFoldDB" id="A0AAX3QLX3"/>
<accession>A0AAX3QLX3</accession>
<dbReference type="Proteomes" id="UP001221009">
    <property type="component" value="Chromosome"/>
</dbReference>
<name>A0AAX3QLX3_PARDI</name>
<evidence type="ECO:0000256" key="1">
    <source>
        <dbReference type="SAM" id="MobiDB-lite"/>
    </source>
</evidence>
<organism evidence="2 3">
    <name type="scientific">Parabacteroides distasonis</name>
    <dbReference type="NCBI Taxonomy" id="823"/>
    <lineage>
        <taxon>Bacteria</taxon>
        <taxon>Pseudomonadati</taxon>
        <taxon>Bacteroidota</taxon>
        <taxon>Bacteroidia</taxon>
        <taxon>Bacteroidales</taxon>
        <taxon>Tannerellaceae</taxon>
        <taxon>Parabacteroides</taxon>
    </lineage>
</organism>